<evidence type="ECO:0000256" key="1">
    <source>
        <dbReference type="SAM" id="MobiDB-lite"/>
    </source>
</evidence>
<organism evidence="2">
    <name type="scientific">Dunaliella tertiolecta</name>
    <name type="common">Green alga</name>
    <dbReference type="NCBI Taxonomy" id="3047"/>
    <lineage>
        <taxon>Eukaryota</taxon>
        <taxon>Viridiplantae</taxon>
        <taxon>Chlorophyta</taxon>
        <taxon>core chlorophytes</taxon>
        <taxon>Chlorophyceae</taxon>
        <taxon>CS clade</taxon>
        <taxon>Chlamydomonadales</taxon>
        <taxon>Dunaliellaceae</taxon>
        <taxon>Dunaliella</taxon>
    </lineage>
</organism>
<evidence type="ECO:0000313" key="2">
    <source>
        <dbReference type="EMBL" id="CAE0502205.1"/>
    </source>
</evidence>
<protein>
    <submittedName>
        <fullName evidence="2">Uncharacterized protein</fullName>
    </submittedName>
</protein>
<name>A0A7S3R4M1_DUNTE</name>
<accession>A0A7S3R4M1</accession>
<proteinExistence type="predicted"/>
<dbReference type="EMBL" id="HBIP01028586">
    <property type="protein sequence ID" value="CAE0502205.1"/>
    <property type="molecule type" value="Transcribed_RNA"/>
</dbReference>
<sequence>MGFEDGFGMCDVPVVTRRKDPRQEYPELCKSPRLILNHPARSFGCAEHGGGTTTQSRIMTHTTDVSGNPLPNYLNHEFQTTKELSNKQTLQAKETTPPSAPRTKAMIPNEVSLQERLDTYMPGGEPPATLSYTLGGTCKKNLPPLYTETTNQHYFETLPTQKREEQPEHFQTDKRFAHTATINRELKSAQDPPAENVNRRRGELTRNPRESGNPYGVSVFVDEYAKWGTQLLGRTRKECEDKACTKHF</sequence>
<feature type="compositionally biased region" description="Polar residues" evidence="1">
    <location>
        <begin position="85"/>
        <end position="97"/>
    </location>
</feature>
<feature type="region of interest" description="Disordered" evidence="1">
    <location>
        <begin position="184"/>
        <end position="215"/>
    </location>
</feature>
<gene>
    <name evidence="2" type="ORF">DTER00134_LOCUS17278</name>
</gene>
<feature type="region of interest" description="Disordered" evidence="1">
    <location>
        <begin position="85"/>
        <end position="104"/>
    </location>
</feature>
<reference evidence="2" key="1">
    <citation type="submission" date="2021-01" db="EMBL/GenBank/DDBJ databases">
        <authorList>
            <person name="Corre E."/>
            <person name="Pelletier E."/>
            <person name="Niang G."/>
            <person name="Scheremetjew M."/>
            <person name="Finn R."/>
            <person name="Kale V."/>
            <person name="Holt S."/>
            <person name="Cochrane G."/>
            <person name="Meng A."/>
            <person name="Brown T."/>
            <person name="Cohen L."/>
        </authorList>
    </citation>
    <scope>NUCLEOTIDE SEQUENCE</scope>
    <source>
        <strain evidence="2">CCMP1320</strain>
    </source>
</reference>
<feature type="compositionally biased region" description="Basic and acidic residues" evidence="1">
    <location>
        <begin position="197"/>
        <end position="209"/>
    </location>
</feature>
<dbReference type="AlphaFoldDB" id="A0A7S3R4M1"/>